<dbReference type="GO" id="GO:0006310">
    <property type="term" value="P:DNA recombination"/>
    <property type="evidence" value="ECO:0007669"/>
    <property type="project" value="UniProtKB-KW"/>
</dbReference>
<dbReference type="InterPro" id="IPR002104">
    <property type="entry name" value="Integrase_catalytic"/>
</dbReference>
<dbReference type="PANTHER" id="PTHR30349:SF41">
    <property type="entry name" value="INTEGRASE_RECOMBINASE PROTEIN MJ0367-RELATED"/>
    <property type="match status" value="1"/>
</dbReference>
<evidence type="ECO:0000259" key="6">
    <source>
        <dbReference type="Pfam" id="PF00589"/>
    </source>
</evidence>
<dbReference type="Gene3D" id="1.10.443.10">
    <property type="entry name" value="Intergrase catalytic core"/>
    <property type="match status" value="1"/>
</dbReference>
<protein>
    <submittedName>
        <fullName evidence="7">Integrase</fullName>
    </submittedName>
</protein>
<dbReference type="InterPro" id="IPR010998">
    <property type="entry name" value="Integrase_recombinase_N"/>
</dbReference>
<name>A0A7W6IP03_9HYPH</name>
<dbReference type="InterPro" id="IPR050090">
    <property type="entry name" value="Tyrosine_recombinase_XerCD"/>
</dbReference>
<evidence type="ECO:0000313" key="7">
    <source>
        <dbReference type="EMBL" id="MBB4053118.1"/>
    </source>
</evidence>
<keyword evidence="4" id="KW-0233">DNA recombination</keyword>
<accession>A0A7W6IP03</accession>
<dbReference type="Gene3D" id="1.10.150.130">
    <property type="match status" value="1"/>
</dbReference>
<dbReference type="AlphaFoldDB" id="A0A7W6IP03"/>
<dbReference type="GO" id="GO:0003677">
    <property type="term" value="F:DNA binding"/>
    <property type="evidence" value="ECO:0007669"/>
    <property type="project" value="UniProtKB-KW"/>
</dbReference>
<evidence type="ECO:0000256" key="3">
    <source>
        <dbReference type="ARBA" id="ARBA00023125"/>
    </source>
</evidence>
<keyword evidence="3" id="KW-0238">DNA-binding</keyword>
<dbReference type="GO" id="GO:0015074">
    <property type="term" value="P:DNA integration"/>
    <property type="evidence" value="ECO:0007669"/>
    <property type="project" value="UniProtKB-KW"/>
</dbReference>
<evidence type="ECO:0000313" key="8">
    <source>
        <dbReference type="Proteomes" id="UP000547011"/>
    </source>
</evidence>
<proteinExistence type="inferred from homology"/>
<evidence type="ECO:0000256" key="1">
    <source>
        <dbReference type="ARBA" id="ARBA00008857"/>
    </source>
</evidence>
<dbReference type="Proteomes" id="UP000547011">
    <property type="component" value="Unassembled WGS sequence"/>
</dbReference>
<feature type="region of interest" description="Disordered" evidence="5">
    <location>
        <begin position="439"/>
        <end position="462"/>
    </location>
</feature>
<dbReference type="EMBL" id="JACIEW010000006">
    <property type="protein sequence ID" value="MBB4053118.1"/>
    <property type="molecule type" value="Genomic_DNA"/>
</dbReference>
<gene>
    <name evidence="7" type="ORF">GGR20_002774</name>
</gene>
<keyword evidence="2" id="KW-0229">DNA integration</keyword>
<keyword evidence="8" id="KW-1185">Reference proteome</keyword>
<dbReference type="PANTHER" id="PTHR30349">
    <property type="entry name" value="PHAGE INTEGRASE-RELATED"/>
    <property type="match status" value="1"/>
</dbReference>
<dbReference type="InterPro" id="IPR011010">
    <property type="entry name" value="DNA_brk_join_enz"/>
</dbReference>
<evidence type="ECO:0000256" key="4">
    <source>
        <dbReference type="ARBA" id="ARBA00023172"/>
    </source>
</evidence>
<organism evidence="7 8">
    <name type="scientific">Devosia subaequoris</name>
    <dbReference type="NCBI Taxonomy" id="395930"/>
    <lineage>
        <taxon>Bacteria</taxon>
        <taxon>Pseudomonadati</taxon>
        <taxon>Pseudomonadota</taxon>
        <taxon>Alphaproteobacteria</taxon>
        <taxon>Hyphomicrobiales</taxon>
        <taxon>Devosiaceae</taxon>
        <taxon>Devosia</taxon>
    </lineage>
</organism>
<feature type="domain" description="Tyr recombinase" evidence="6">
    <location>
        <begin position="276"/>
        <end position="442"/>
    </location>
</feature>
<reference evidence="7 8" key="1">
    <citation type="submission" date="2020-08" db="EMBL/GenBank/DDBJ databases">
        <title>Genomic Encyclopedia of Type Strains, Phase IV (KMG-IV): sequencing the most valuable type-strain genomes for metagenomic binning, comparative biology and taxonomic classification.</title>
        <authorList>
            <person name="Goeker M."/>
        </authorList>
    </citation>
    <scope>NUCLEOTIDE SEQUENCE [LARGE SCALE GENOMIC DNA]</scope>
    <source>
        <strain evidence="7 8">DSM 23447</strain>
    </source>
</reference>
<dbReference type="SUPFAM" id="SSF56349">
    <property type="entry name" value="DNA breaking-rejoining enzymes"/>
    <property type="match status" value="1"/>
</dbReference>
<comment type="similarity">
    <text evidence="1">Belongs to the 'phage' integrase family.</text>
</comment>
<sequence length="480" mass="54601">MLVEEAFAVLRDAGLTLRARDALNAVLDQVFEDLDRNEVQWSQRLRYRALMHTLFSEERPNEGPKVLPEVRAAAKPADECFVSTTISTASQVTQTTTDVAQAVVDAMRNASIHPEARKNLTAHIEGYISSLRSKRRGAKYIAEVGTKLRVFVTAMGDKPIFDYSKQDILDYRDLVDQMPIDAIKHLKTDNIRMAIAQNMERPVPLPPISATTVNAKYLTALRGFFAYLANRGFIAHNVADGVQSEQERNGEDMLDVEKRLPFSPRIERDLFESTRKKKKDSADYWWPRINCRQGLRLQELTQLCVSDFRMLHGRLCLDLLHFDFDGDPNHALRRAELQLKSSAARRIVPVAQELLNEGVEAFIEMRRKAGGPNARLFPNEHADKYGNTSSAFSKRANREVRRHTPDRRIVAYSGRHTFAQRCDEAQIPQHIRNMFMGHEPEETSAGGQKKSRGKHVSATYGSPLPTPEDLAWFDKIKFPF</sequence>
<comment type="caution">
    <text evidence="7">The sequence shown here is derived from an EMBL/GenBank/DDBJ whole genome shotgun (WGS) entry which is preliminary data.</text>
</comment>
<evidence type="ECO:0000256" key="2">
    <source>
        <dbReference type="ARBA" id="ARBA00022908"/>
    </source>
</evidence>
<dbReference type="Pfam" id="PF00589">
    <property type="entry name" value="Phage_integrase"/>
    <property type="match status" value="1"/>
</dbReference>
<dbReference type="InterPro" id="IPR013762">
    <property type="entry name" value="Integrase-like_cat_sf"/>
</dbReference>
<evidence type="ECO:0000256" key="5">
    <source>
        <dbReference type="SAM" id="MobiDB-lite"/>
    </source>
</evidence>